<dbReference type="InterPro" id="IPR023393">
    <property type="entry name" value="START-like_dom_sf"/>
</dbReference>
<evidence type="ECO:0000259" key="2">
    <source>
        <dbReference type="PROSITE" id="PS50848"/>
    </source>
</evidence>
<dbReference type="Gene3D" id="3.30.530.20">
    <property type="match status" value="1"/>
</dbReference>
<dbReference type="HOGENOM" id="CLU_422920_0_0_1"/>
<feature type="region of interest" description="Disordered" evidence="1">
    <location>
        <begin position="332"/>
        <end position="414"/>
    </location>
</feature>
<sequence>MELLFLSTIVAILCSLFVFSLKYLSLLRWISGRAYVFSKNEDRLTSNEVLHLLKYSKPFPVGCQKGWKIDSFAHGHRVWFHFLTKPNNDSLINLKVHAAYSKVRASSQYVLQLLRDISLTCEWKPGVIATSYVLTHKVSPDSPSKSRSLPHVHRDIIKEERVFRRPAWFQQTSWQSLVTQTVTEEYIRYSNKEENGCCWLFQINEAAGKWTFFLAQPVEETDQCMLTVVSHCGGHDHERSRSYPAKNLLALEDFLVYRKLVATPLSSMTLPSHSQVITATELNGTLEQVDGGKRNPTKFLTRVRSFISQGSSSRPYDMQKSELKRYNSILKYRTQTSRQDEGGSDQTKEQKIIHRSKSVEGTNELGDQDSLDSNTDQPDSFDENFTTPTHQKKDQSLKRSSSYPLVRTPSDPNEAKYKTLANHAAGELLAEALKASNIELDKSAEEQAESSNGWLFTGIENDVVILRKVFKDNSTAQCYLGKGLVQAPPKTVWENLKNPRTRFTYDETLKKVDILETVSDRMKIVYQYHELQQLLRKDCCEIVLLQSERIEGEKYILSYQSVDYKLDKPTDNCTKPKLLSSGWIIEPARKEKRIYSIVTYLMQMDFGPKKANSEKYPFEEMISKQPSSIFYLQQYLHPAVLLARQKTL</sequence>
<dbReference type="OMA" id="AQPIDNC"/>
<dbReference type="PANTHER" id="PTHR47117">
    <property type="entry name" value="STAR-RELATED LIPID TRANSFER PROTEIN 9"/>
    <property type="match status" value="1"/>
</dbReference>
<dbReference type="RefSeq" id="XP_009061635.1">
    <property type="nucleotide sequence ID" value="XM_009063387.1"/>
</dbReference>
<proteinExistence type="predicted"/>
<gene>
    <name evidence="3" type="ORF">LOTGIDRAFT_234975</name>
</gene>
<name>V3Z9V0_LOTGI</name>
<dbReference type="AlphaFoldDB" id="V3Z9V0"/>
<keyword evidence="4" id="KW-1185">Reference proteome</keyword>
<dbReference type="EMBL" id="KB202849">
    <property type="protein sequence ID" value="ESO87743.1"/>
    <property type="molecule type" value="Genomic_DNA"/>
</dbReference>
<dbReference type="GO" id="GO:0008289">
    <property type="term" value="F:lipid binding"/>
    <property type="evidence" value="ECO:0007669"/>
    <property type="project" value="InterPro"/>
</dbReference>
<dbReference type="CTD" id="20249705"/>
<dbReference type="KEGG" id="lgi:LOTGIDRAFT_234975"/>
<dbReference type="Proteomes" id="UP000030746">
    <property type="component" value="Unassembled WGS sequence"/>
</dbReference>
<organism evidence="3 4">
    <name type="scientific">Lottia gigantea</name>
    <name type="common">Giant owl limpet</name>
    <dbReference type="NCBI Taxonomy" id="225164"/>
    <lineage>
        <taxon>Eukaryota</taxon>
        <taxon>Metazoa</taxon>
        <taxon>Spiralia</taxon>
        <taxon>Lophotrochozoa</taxon>
        <taxon>Mollusca</taxon>
        <taxon>Gastropoda</taxon>
        <taxon>Patellogastropoda</taxon>
        <taxon>Lottioidea</taxon>
        <taxon>Lottiidae</taxon>
        <taxon>Lottia</taxon>
    </lineage>
</organism>
<evidence type="ECO:0000313" key="3">
    <source>
        <dbReference type="EMBL" id="ESO87743.1"/>
    </source>
</evidence>
<dbReference type="SUPFAM" id="SSF55961">
    <property type="entry name" value="Bet v1-like"/>
    <property type="match status" value="1"/>
</dbReference>
<feature type="compositionally biased region" description="Basic and acidic residues" evidence="1">
    <location>
        <begin position="338"/>
        <end position="352"/>
    </location>
</feature>
<dbReference type="Pfam" id="PF01852">
    <property type="entry name" value="START"/>
    <property type="match status" value="1"/>
</dbReference>
<feature type="domain" description="START" evidence="2">
    <location>
        <begin position="450"/>
        <end position="623"/>
    </location>
</feature>
<protein>
    <recommendedName>
        <fullName evidence="2">START domain-containing protein</fullName>
    </recommendedName>
</protein>
<dbReference type="PANTHER" id="PTHR47117:SF8">
    <property type="entry name" value="KINESIN FAMILY MEMBER 16B"/>
    <property type="match status" value="1"/>
</dbReference>
<evidence type="ECO:0000256" key="1">
    <source>
        <dbReference type="SAM" id="MobiDB-lite"/>
    </source>
</evidence>
<feature type="compositionally biased region" description="Polar residues" evidence="1">
    <location>
        <begin position="371"/>
        <end position="389"/>
    </location>
</feature>
<evidence type="ECO:0000313" key="4">
    <source>
        <dbReference type="Proteomes" id="UP000030746"/>
    </source>
</evidence>
<reference evidence="3 4" key="1">
    <citation type="journal article" date="2013" name="Nature">
        <title>Insights into bilaterian evolution from three spiralian genomes.</title>
        <authorList>
            <person name="Simakov O."/>
            <person name="Marletaz F."/>
            <person name="Cho S.J."/>
            <person name="Edsinger-Gonzales E."/>
            <person name="Havlak P."/>
            <person name="Hellsten U."/>
            <person name="Kuo D.H."/>
            <person name="Larsson T."/>
            <person name="Lv J."/>
            <person name="Arendt D."/>
            <person name="Savage R."/>
            <person name="Osoegawa K."/>
            <person name="de Jong P."/>
            <person name="Grimwood J."/>
            <person name="Chapman J.A."/>
            <person name="Shapiro H."/>
            <person name="Aerts A."/>
            <person name="Otillar R.P."/>
            <person name="Terry A.Y."/>
            <person name="Boore J.L."/>
            <person name="Grigoriev I.V."/>
            <person name="Lindberg D.R."/>
            <person name="Seaver E.C."/>
            <person name="Weisblat D.A."/>
            <person name="Putnam N.H."/>
            <person name="Rokhsar D.S."/>
        </authorList>
    </citation>
    <scope>NUCLEOTIDE SEQUENCE [LARGE SCALE GENOMIC DNA]</scope>
</reference>
<dbReference type="InterPro" id="IPR002913">
    <property type="entry name" value="START_lipid-bd_dom"/>
</dbReference>
<dbReference type="GeneID" id="20249705"/>
<dbReference type="OrthoDB" id="3176171at2759"/>
<dbReference type="PROSITE" id="PS50848">
    <property type="entry name" value="START"/>
    <property type="match status" value="1"/>
</dbReference>
<accession>V3Z9V0</accession>